<reference evidence="7" key="2">
    <citation type="submission" date="2020-04" db="EMBL/GenBank/DDBJ databases">
        <authorList>
            <person name="Santos R.A.C."/>
            <person name="Steenwyk J.L."/>
            <person name="Rivero-Menendez O."/>
            <person name="Mead M.E."/>
            <person name="Silva L.P."/>
            <person name="Bastos R.W."/>
            <person name="Alastruey-Izquierdo A."/>
            <person name="Goldman G.H."/>
            <person name="Rokas A."/>
        </authorList>
    </citation>
    <scope>NUCLEOTIDE SEQUENCE</scope>
    <source>
        <strain evidence="7">CNM-CM8927</strain>
    </source>
</reference>
<feature type="transmembrane region" description="Helical" evidence="6">
    <location>
        <begin position="41"/>
        <end position="64"/>
    </location>
</feature>
<feature type="transmembrane region" description="Helical" evidence="6">
    <location>
        <begin position="188"/>
        <end position="210"/>
    </location>
</feature>
<protein>
    <recommendedName>
        <fullName evidence="9">RTA1 domain protein</fullName>
    </recommendedName>
</protein>
<evidence type="ECO:0000256" key="5">
    <source>
        <dbReference type="SAM" id="MobiDB-lite"/>
    </source>
</evidence>
<gene>
    <name evidence="7" type="ORF">CNMCM8927_005466</name>
</gene>
<dbReference type="InterPro" id="IPR007568">
    <property type="entry name" value="RTA1"/>
</dbReference>
<feature type="transmembrane region" description="Helical" evidence="6">
    <location>
        <begin position="150"/>
        <end position="168"/>
    </location>
</feature>
<reference evidence="7" key="1">
    <citation type="journal article" date="2020" name="bioRxiv">
        <title>Genomic and phenotypic heterogeneity of clinical isolates of the human pathogens Aspergillus fumigatus, Aspergillus lentulus and Aspergillus fumigatiaffinis.</title>
        <authorList>
            <person name="dos Santos R.A.C."/>
            <person name="Steenwyk J.L."/>
            <person name="Rivero-Menendez O."/>
            <person name="Mead M.E."/>
            <person name="Silva L.P."/>
            <person name="Bastos R.W."/>
            <person name="Alastruey-Izquierdo A."/>
            <person name="Goldman G.H."/>
            <person name="Rokas A."/>
        </authorList>
    </citation>
    <scope>NUCLEOTIDE SEQUENCE</scope>
    <source>
        <strain evidence="7">CNM-CM8927</strain>
    </source>
</reference>
<evidence type="ECO:0000256" key="2">
    <source>
        <dbReference type="ARBA" id="ARBA00022692"/>
    </source>
</evidence>
<evidence type="ECO:0000256" key="1">
    <source>
        <dbReference type="ARBA" id="ARBA00004141"/>
    </source>
</evidence>
<feature type="transmembrane region" description="Helical" evidence="6">
    <location>
        <begin position="108"/>
        <end position="129"/>
    </location>
</feature>
<comment type="caution">
    <text evidence="7">The sequence shown here is derived from an EMBL/GenBank/DDBJ whole genome shotgun (WGS) entry which is preliminary data.</text>
</comment>
<feature type="transmembrane region" description="Helical" evidence="6">
    <location>
        <begin position="237"/>
        <end position="255"/>
    </location>
</feature>
<comment type="subcellular location">
    <subcellularLocation>
        <location evidence="1">Membrane</location>
        <topology evidence="1">Multi-pass membrane protein</topology>
    </subcellularLocation>
</comment>
<dbReference type="Pfam" id="PF04479">
    <property type="entry name" value="RTA1"/>
    <property type="match status" value="1"/>
</dbReference>
<feature type="compositionally biased region" description="Basic and acidic residues" evidence="5">
    <location>
        <begin position="322"/>
        <end position="333"/>
    </location>
</feature>
<keyword evidence="2 6" id="KW-0812">Transmembrane</keyword>
<accession>A0AAN5YQH4</accession>
<feature type="region of interest" description="Disordered" evidence="5">
    <location>
        <begin position="1"/>
        <end position="20"/>
    </location>
</feature>
<feature type="compositionally biased region" description="Low complexity" evidence="5">
    <location>
        <begin position="1"/>
        <end position="19"/>
    </location>
</feature>
<name>A0AAN5YQH4_ASPLE</name>
<evidence type="ECO:0000313" key="8">
    <source>
        <dbReference type="Proteomes" id="UP000649114"/>
    </source>
</evidence>
<feature type="transmembrane region" description="Helical" evidence="6">
    <location>
        <begin position="275"/>
        <end position="295"/>
    </location>
</feature>
<evidence type="ECO:0008006" key="9">
    <source>
        <dbReference type="Google" id="ProtNLM"/>
    </source>
</evidence>
<keyword evidence="4 6" id="KW-0472">Membrane</keyword>
<evidence type="ECO:0000256" key="4">
    <source>
        <dbReference type="ARBA" id="ARBA00023136"/>
    </source>
</evidence>
<dbReference type="PANTHER" id="PTHR31465:SF15">
    <property type="entry name" value="LIPID TRANSPORTER ATNI-RELATED"/>
    <property type="match status" value="1"/>
</dbReference>
<dbReference type="EMBL" id="JAAAPU010000034">
    <property type="protein sequence ID" value="KAF4206060.1"/>
    <property type="molecule type" value="Genomic_DNA"/>
</dbReference>
<proteinExistence type="predicted"/>
<evidence type="ECO:0000256" key="3">
    <source>
        <dbReference type="ARBA" id="ARBA00022989"/>
    </source>
</evidence>
<dbReference type="AlphaFoldDB" id="A0AAN5YQH4"/>
<organism evidence="7 8">
    <name type="scientific">Aspergillus lentulus</name>
    <dbReference type="NCBI Taxonomy" id="293939"/>
    <lineage>
        <taxon>Eukaryota</taxon>
        <taxon>Fungi</taxon>
        <taxon>Dikarya</taxon>
        <taxon>Ascomycota</taxon>
        <taxon>Pezizomycotina</taxon>
        <taxon>Eurotiomycetes</taxon>
        <taxon>Eurotiomycetidae</taxon>
        <taxon>Eurotiales</taxon>
        <taxon>Aspergillaceae</taxon>
        <taxon>Aspergillus</taxon>
        <taxon>Aspergillus subgen. Fumigati</taxon>
    </lineage>
</organism>
<feature type="transmembrane region" description="Helical" evidence="6">
    <location>
        <begin position="76"/>
        <end position="96"/>
    </location>
</feature>
<dbReference type="PANTHER" id="PTHR31465">
    <property type="entry name" value="PROTEIN RTA1-RELATED"/>
    <property type="match status" value="1"/>
</dbReference>
<dbReference type="GO" id="GO:0016020">
    <property type="term" value="C:membrane"/>
    <property type="evidence" value="ECO:0007669"/>
    <property type="project" value="UniProtKB-SubCell"/>
</dbReference>
<dbReference type="Proteomes" id="UP000649114">
    <property type="component" value="Unassembled WGS sequence"/>
</dbReference>
<evidence type="ECO:0000256" key="6">
    <source>
        <dbReference type="SAM" id="Phobius"/>
    </source>
</evidence>
<sequence length="360" mass="40774">MNTTATISPTATTPAISPTETCTHPKPGKNGYLPPEACDAILLYVPSFGAAIFFTILFGLTTICHIVQAFIYKKKYAWVVIMGASWELLAFVFRILQTRHQDSVHFASAHTILYLLAPLWINAFIYMTLGRLIHFFIPDQRLGGISANRYGLIFVWLDILAFIVQLAGASITTQNDVPTSTTMLGIHIYMGGIGLQELFVLIFGVLAIHLHRRMVQMENYGELDQEKATRGSISWRWLFWALYAALALITVRIIFRLCQYARGTDPTNPILTHEAYEYVLDAALMFLALLILNVIHPGRVLQGWESEFPKVSRQEKKRIKQEKKEAKRAEKERKKSGKNMEGPFESLSIQEEGISYDSRV</sequence>
<keyword evidence="3 6" id="KW-1133">Transmembrane helix</keyword>
<evidence type="ECO:0000313" key="7">
    <source>
        <dbReference type="EMBL" id="KAF4206060.1"/>
    </source>
</evidence>
<feature type="region of interest" description="Disordered" evidence="5">
    <location>
        <begin position="310"/>
        <end position="360"/>
    </location>
</feature>